<keyword evidence="3 8" id="KW-0812">Transmembrane</keyword>
<feature type="compositionally biased region" description="Basic and acidic residues" evidence="7">
    <location>
        <begin position="1"/>
        <end position="10"/>
    </location>
</feature>
<dbReference type="InterPro" id="IPR036465">
    <property type="entry name" value="vWFA_dom_sf"/>
</dbReference>
<keyword evidence="4 8" id="KW-1133">Transmembrane helix</keyword>
<dbReference type="Pfam" id="PF00092">
    <property type="entry name" value="VWA"/>
    <property type="match status" value="1"/>
</dbReference>
<feature type="transmembrane region" description="Helical" evidence="8">
    <location>
        <begin position="508"/>
        <end position="529"/>
    </location>
</feature>
<evidence type="ECO:0000256" key="6">
    <source>
        <dbReference type="ARBA" id="ARBA00023180"/>
    </source>
</evidence>
<dbReference type="AlphaFoldDB" id="A0A815HW76"/>
<evidence type="ECO:0000259" key="9">
    <source>
        <dbReference type="PROSITE" id="PS50234"/>
    </source>
</evidence>
<dbReference type="PANTHER" id="PTHR12385">
    <property type="entry name" value="CHOLINE TRANSPORTER-LIKE (SLC FAMILY 44)"/>
    <property type="match status" value="1"/>
</dbReference>
<dbReference type="GO" id="GO:0016020">
    <property type="term" value="C:membrane"/>
    <property type="evidence" value="ECO:0007669"/>
    <property type="project" value="UniProtKB-SubCell"/>
</dbReference>
<feature type="domain" description="VWFA" evidence="9">
    <location>
        <begin position="1059"/>
        <end position="1118"/>
    </location>
</feature>
<keyword evidence="6" id="KW-0325">Glycoprotein</keyword>
<evidence type="ECO:0000256" key="1">
    <source>
        <dbReference type="ARBA" id="ARBA00004141"/>
    </source>
</evidence>
<gene>
    <name evidence="10" type="ORF">ZHD862_LOCUS30875</name>
</gene>
<evidence type="ECO:0000256" key="7">
    <source>
        <dbReference type="SAM" id="MobiDB-lite"/>
    </source>
</evidence>
<evidence type="ECO:0000256" key="4">
    <source>
        <dbReference type="ARBA" id="ARBA00022989"/>
    </source>
</evidence>
<dbReference type="PANTHER" id="PTHR12385:SF14">
    <property type="entry name" value="CHOLINE TRANSPORTER-LIKE 2"/>
    <property type="match status" value="1"/>
</dbReference>
<name>A0A815HW76_9BILA</name>
<comment type="caution">
    <text evidence="10">The sequence shown here is derived from an EMBL/GenBank/DDBJ whole genome shotgun (WGS) entry which is preliminary data.</text>
</comment>
<evidence type="ECO:0000256" key="5">
    <source>
        <dbReference type="ARBA" id="ARBA00023136"/>
    </source>
</evidence>
<comment type="subcellular location">
    <subcellularLocation>
        <location evidence="1">Membrane</location>
        <topology evidence="1">Multi-pass membrane protein</topology>
    </subcellularLocation>
</comment>
<accession>A0A815HW76</accession>
<comment type="similarity">
    <text evidence="2">Belongs to the CTL (choline transporter-like) family.</text>
</comment>
<feature type="transmembrane region" description="Helical" evidence="8">
    <location>
        <begin position="465"/>
        <end position="488"/>
    </location>
</feature>
<dbReference type="GO" id="GO:0022857">
    <property type="term" value="F:transmembrane transporter activity"/>
    <property type="evidence" value="ECO:0007669"/>
    <property type="project" value="InterPro"/>
</dbReference>
<evidence type="ECO:0000256" key="8">
    <source>
        <dbReference type="SAM" id="Phobius"/>
    </source>
</evidence>
<feature type="transmembrane region" description="Helical" evidence="8">
    <location>
        <begin position="362"/>
        <end position="380"/>
    </location>
</feature>
<feature type="transmembrane region" description="Helical" evidence="8">
    <location>
        <begin position="255"/>
        <end position="276"/>
    </location>
</feature>
<evidence type="ECO:0000256" key="2">
    <source>
        <dbReference type="ARBA" id="ARBA00007168"/>
    </source>
</evidence>
<dbReference type="Pfam" id="PF04515">
    <property type="entry name" value="Choline_transpo"/>
    <property type="match status" value="1"/>
</dbReference>
<feature type="transmembrane region" description="Helical" evidence="8">
    <location>
        <begin position="227"/>
        <end position="248"/>
    </location>
</feature>
<dbReference type="PROSITE" id="PS50234">
    <property type="entry name" value="VWFA"/>
    <property type="match status" value="1"/>
</dbReference>
<protein>
    <recommendedName>
        <fullName evidence="9">VWFA domain-containing protein</fullName>
    </recommendedName>
</protein>
<evidence type="ECO:0000256" key="3">
    <source>
        <dbReference type="ARBA" id="ARBA00022692"/>
    </source>
</evidence>
<dbReference type="SUPFAM" id="SSF53300">
    <property type="entry name" value="vWA-like"/>
    <property type="match status" value="1"/>
</dbReference>
<feature type="transmembrane region" description="Helical" evidence="8">
    <location>
        <begin position="307"/>
        <end position="331"/>
    </location>
</feature>
<dbReference type="Proteomes" id="UP000663864">
    <property type="component" value="Unassembled WGS sequence"/>
</dbReference>
<evidence type="ECO:0000313" key="10">
    <source>
        <dbReference type="EMBL" id="CAF1357146.1"/>
    </source>
</evidence>
<sequence>MSKHPKTQERYRKRALNQISDASDKEAQIKSPTPEQALQRKRLCTGDPRQLLYPTDSEGNICGTGEYANRPYVYFFDWTKCIKLLNVPTSVLQDRPFVCPTKQVCVQQCPNRTSYYKFEDYNMNRICTYDVTQYDNDNEQLVRDGKCASYIIASKPLFGRCVPQQIDSLTNSIIQVPNGNEANATVYDSNGQPLNGSKLTEGVKYLVDLLNLKQIAVILVEDLAISWKYILVAFGLAAIVSFLWIVLMRWLATPLVWLGIIGFIVLLAVITGLAFFEFVQLREKNDNQIIKEFKFVADANYYRSLSITWLIIGILSGILLLIAVLIVLVLFKRLRIALTILQEASTAVAYNFFILFWPFIPLILHIGIFAYWVAITIYLATARKPIYRITGSQSDADSMDLTIGQICDPKKWNNNAGMNVECMFSEYGYDPQVDLDNILNGTGKHFKSFISFVNQNQWLPQVFSVFMFFWLTAFTIGLSELVLAGVYARYYWDKRRFGIPRSSLGVSFFRAIVFHLGTIAFGSLIIAIVKLIRVLLEYVEKKVKDKTGRFARCVFCCCRCCLFCLEKFLKFLDRNAYIITAIYGSGFFTSARRAFKIIISHPIRLLVIDKSFRSSFWLEEKRWFVAYQDYCLFSIPHFAPNHVDISQQLRIHSTAPDNKSVYDQINKITMKTAAIKHNHYFTHIKTLELKCSVSLKTVASIIDLNHIKHLTVLSLSDVLKFMPLEYVMPHFCELTIENNVTIDIIKQISHYRFLQIRKLEIGVNEKQSFRSSFWLEEKRWFVAYQDYCLFSIPHFAPNYIEISQQLHIRSTAPDNKFVYDQINKITMKTAAIKHNHYFTHIKTLELKCSVSLKTVASIIDLNHIKHLTVLSLNDVLKFMPLEHVMPHFCELTIENNITIDIIEQISHYRFLQIRKLEIASNIKAKNKECPLCRATIEDSVVQLLAGPIKPSLQRQRQRQQQTIPILPLVVNVVPSVEDLIDEVAVRELCDRLASARQAAVVSLNDLDNLPLITASATLEYGAQFSHEESNIYGLVTLQAPTVLLPAETGSLLSSRVPIDLVCVVDQSGSMSGEKIALLKQTLVYIVEQMNELDRLAIISFNTQAFDRSHGLKRMNQQK</sequence>
<dbReference type="EMBL" id="CAJNOT010002988">
    <property type="protein sequence ID" value="CAF1357146.1"/>
    <property type="molecule type" value="Genomic_DNA"/>
</dbReference>
<proteinExistence type="inferred from homology"/>
<reference evidence="10" key="1">
    <citation type="submission" date="2021-02" db="EMBL/GenBank/DDBJ databases">
        <authorList>
            <person name="Nowell W R."/>
        </authorList>
    </citation>
    <scope>NUCLEOTIDE SEQUENCE</scope>
</reference>
<organism evidence="10 11">
    <name type="scientific">Rotaria sordida</name>
    <dbReference type="NCBI Taxonomy" id="392033"/>
    <lineage>
        <taxon>Eukaryota</taxon>
        <taxon>Metazoa</taxon>
        <taxon>Spiralia</taxon>
        <taxon>Gnathifera</taxon>
        <taxon>Rotifera</taxon>
        <taxon>Eurotatoria</taxon>
        <taxon>Bdelloidea</taxon>
        <taxon>Philodinida</taxon>
        <taxon>Philodinidae</taxon>
        <taxon>Rotaria</taxon>
    </lineage>
</organism>
<dbReference type="Gene3D" id="3.40.50.410">
    <property type="entry name" value="von Willebrand factor, type A domain"/>
    <property type="match status" value="1"/>
</dbReference>
<keyword evidence="5 8" id="KW-0472">Membrane</keyword>
<dbReference type="InterPro" id="IPR007603">
    <property type="entry name" value="Choline_transptr-like"/>
</dbReference>
<evidence type="ECO:0000313" key="11">
    <source>
        <dbReference type="Proteomes" id="UP000663864"/>
    </source>
</evidence>
<feature type="region of interest" description="Disordered" evidence="7">
    <location>
        <begin position="1"/>
        <end position="39"/>
    </location>
</feature>
<dbReference type="InterPro" id="IPR002035">
    <property type="entry name" value="VWF_A"/>
</dbReference>